<dbReference type="STRING" id="22663.A0A2I0IFJ5"/>
<evidence type="ECO:0000256" key="1">
    <source>
        <dbReference type="SAM" id="MobiDB-lite"/>
    </source>
</evidence>
<protein>
    <submittedName>
        <fullName evidence="2">Uncharacterized protein</fullName>
    </submittedName>
</protein>
<gene>
    <name evidence="2" type="ORF">CRG98_036880</name>
</gene>
<feature type="non-terminal residue" evidence="2">
    <location>
        <position position="235"/>
    </location>
</feature>
<name>A0A2I0IFJ5_PUNGR</name>
<dbReference type="Proteomes" id="UP000233551">
    <property type="component" value="Unassembled WGS sequence"/>
</dbReference>
<accession>A0A2I0IFJ5</accession>
<dbReference type="EMBL" id="PGOL01003135">
    <property type="protein sequence ID" value="PKI42752.1"/>
    <property type="molecule type" value="Genomic_DNA"/>
</dbReference>
<organism evidence="2 3">
    <name type="scientific">Punica granatum</name>
    <name type="common">Pomegranate</name>
    <dbReference type="NCBI Taxonomy" id="22663"/>
    <lineage>
        <taxon>Eukaryota</taxon>
        <taxon>Viridiplantae</taxon>
        <taxon>Streptophyta</taxon>
        <taxon>Embryophyta</taxon>
        <taxon>Tracheophyta</taxon>
        <taxon>Spermatophyta</taxon>
        <taxon>Magnoliopsida</taxon>
        <taxon>eudicotyledons</taxon>
        <taxon>Gunneridae</taxon>
        <taxon>Pentapetalae</taxon>
        <taxon>rosids</taxon>
        <taxon>malvids</taxon>
        <taxon>Myrtales</taxon>
        <taxon>Lythraceae</taxon>
        <taxon>Punica</taxon>
    </lineage>
</organism>
<feature type="region of interest" description="Disordered" evidence="1">
    <location>
        <begin position="149"/>
        <end position="169"/>
    </location>
</feature>
<comment type="caution">
    <text evidence="2">The sequence shown here is derived from an EMBL/GenBank/DDBJ whole genome shotgun (WGS) entry which is preliminary data.</text>
</comment>
<feature type="compositionally biased region" description="Pro residues" evidence="1">
    <location>
        <begin position="159"/>
        <end position="169"/>
    </location>
</feature>
<reference evidence="2 3" key="1">
    <citation type="submission" date="2017-11" db="EMBL/GenBank/DDBJ databases">
        <title>De-novo sequencing of pomegranate (Punica granatum L.) genome.</title>
        <authorList>
            <person name="Akparov Z."/>
            <person name="Amiraslanov A."/>
            <person name="Hajiyeva S."/>
            <person name="Abbasov M."/>
            <person name="Kaur K."/>
            <person name="Hamwieh A."/>
            <person name="Solovyev V."/>
            <person name="Salamov A."/>
            <person name="Braich B."/>
            <person name="Kosarev P."/>
            <person name="Mahmoud A."/>
            <person name="Hajiyev E."/>
            <person name="Babayeva S."/>
            <person name="Izzatullayeva V."/>
            <person name="Mammadov A."/>
            <person name="Mammadov A."/>
            <person name="Sharifova S."/>
            <person name="Ojaghi J."/>
            <person name="Eynullazada K."/>
            <person name="Bayramov B."/>
            <person name="Abdulazimova A."/>
            <person name="Shahmuradov I."/>
        </authorList>
    </citation>
    <scope>NUCLEOTIDE SEQUENCE [LARGE SCALE GENOMIC DNA]</scope>
    <source>
        <strain evidence="3">cv. AG2017</strain>
        <tissue evidence="2">Leaf</tissue>
    </source>
</reference>
<dbReference type="AlphaFoldDB" id="A0A2I0IFJ5"/>
<sequence>MRTESSNSLFNNSYGVEIELAFRSLRDDGIWAEFTGQRPISKMLRSHNRPRFIISDPRRRRSRARFTRGRLRRTSEEERTRHCVHSQKMLRLNLRAMLILPFRTVPTRLKPICYSSSSSSLYSSSPTPSPLCINYTPWSGLESWRQSPLNENRSWGPNGPEPLQRPTPPPVYPNRSAVGAASSLAEMGALVLSTGDPIAKAELSHLAFSRWRNEKLPMGVFPAPGRPARPPKPEL</sequence>
<keyword evidence="3" id="KW-1185">Reference proteome</keyword>
<evidence type="ECO:0000313" key="2">
    <source>
        <dbReference type="EMBL" id="PKI42752.1"/>
    </source>
</evidence>
<evidence type="ECO:0000313" key="3">
    <source>
        <dbReference type="Proteomes" id="UP000233551"/>
    </source>
</evidence>
<proteinExistence type="predicted"/>